<accession>A0A929B9S6</accession>
<protein>
    <submittedName>
        <fullName evidence="5">ESX secretion-associated protein EspG</fullName>
    </submittedName>
</protein>
<proteinExistence type="inferred from homology"/>
<dbReference type="InterPro" id="IPR025734">
    <property type="entry name" value="EspG"/>
</dbReference>
<evidence type="ECO:0000313" key="6">
    <source>
        <dbReference type="Proteomes" id="UP000598360"/>
    </source>
</evidence>
<reference evidence="5" key="1">
    <citation type="submission" date="2020-10" db="EMBL/GenBank/DDBJ databases">
        <title>Diversity and distribution of actinomycetes associated with coral in the coast of Hainan.</title>
        <authorList>
            <person name="Li F."/>
        </authorList>
    </citation>
    <scope>NUCLEOTIDE SEQUENCE</scope>
    <source>
        <strain evidence="5">HNM0983</strain>
    </source>
</reference>
<comment type="similarity">
    <text evidence="2">Belongs to the EspG family.</text>
</comment>
<comment type="subcellular location">
    <subcellularLocation>
        <location evidence="1">Cytoplasm</location>
    </subcellularLocation>
</comment>
<evidence type="ECO:0000256" key="1">
    <source>
        <dbReference type="ARBA" id="ARBA00004496"/>
    </source>
</evidence>
<dbReference type="AlphaFoldDB" id="A0A929B9S6"/>
<evidence type="ECO:0000256" key="3">
    <source>
        <dbReference type="ARBA" id="ARBA00022490"/>
    </source>
</evidence>
<dbReference type="EMBL" id="JADEYC010000027">
    <property type="protein sequence ID" value="MBE9375889.1"/>
    <property type="molecule type" value="Genomic_DNA"/>
</dbReference>
<evidence type="ECO:0000256" key="2">
    <source>
        <dbReference type="ARBA" id="ARBA00006411"/>
    </source>
</evidence>
<evidence type="ECO:0000256" key="4">
    <source>
        <dbReference type="ARBA" id="ARBA00023186"/>
    </source>
</evidence>
<dbReference type="Proteomes" id="UP000598360">
    <property type="component" value="Unassembled WGS sequence"/>
</dbReference>
<sequence>MAARTGGTIVPFGQIELDLIATHAGTPFPYPLRIPSFGRIAGEREVLLAVAGQTLQARGLADEDGPGGAAAEVVTALRRHRSAVDVVQVDEDGPKALVAMVYGASALICAQRLDDDPAGQVEIRRVPADAVSAALSAEIPDVGPAKAMPIVLPEYAIDTASRVLDGVEDDAAKMRLLRDLVRDCGGNPSALDELAGLLPELTGRGQLGATRRTGSGHDRMGGELSWLDGPRGRLRVARAGNGWVSVNPLRRADFRIAVDELAALARDPR</sequence>
<organism evidence="5 6">
    <name type="scientific">Saccharopolyspora montiporae</name>
    <dbReference type="NCBI Taxonomy" id="2781240"/>
    <lineage>
        <taxon>Bacteria</taxon>
        <taxon>Bacillati</taxon>
        <taxon>Actinomycetota</taxon>
        <taxon>Actinomycetes</taxon>
        <taxon>Pseudonocardiales</taxon>
        <taxon>Pseudonocardiaceae</taxon>
        <taxon>Saccharopolyspora</taxon>
    </lineage>
</organism>
<gene>
    <name evidence="5" type="ORF">IQ251_15670</name>
</gene>
<dbReference type="Pfam" id="PF14011">
    <property type="entry name" value="ESX-1_EspG"/>
    <property type="match status" value="1"/>
</dbReference>
<name>A0A929B9S6_9PSEU</name>
<keyword evidence="4" id="KW-0143">Chaperone</keyword>
<evidence type="ECO:0000313" key="5">
    <source>
        <dbReference type="EMBL" id="MBE9375889.1"/>
    </source>
</evidence>
<keyword evidence="3" id="KW-0963">Cytoplasm</keyword>
<comment type="caution">
    <text evidence="5">The sequence shown here is derived from an EMBL/GenBank/DDBJ whole genome shotgun (WGS) entry which is preliminary data.</text>
</comment>
<keyword evidence="6" id="KW-1185">Reference proteome</keyword>
<dbReference type="RefSeq" id="WP_193929383.1">
    <property type="nucleotide sequence ID" value="NZ_JADEYC010000027.1"/>
</dbReference>